<keyword evidence="5" id="KW-1185">Reference proteome</keyword>
<feature type="modified residue" description="4-aspartylphosphate" evidence="2">
    <location>
        <position position="59"/>
    </location>
</feature>
<dbReference type="EMBL" id="JAHESD010000032">
    <property type="protein sequence ID" value="MBT1704511.1"/>
    <property type="molecule type" value="Genomic_DNA"/>
</dbReference>
<dbReference type="Pfam" id="PF00072">
    <property type="entry name" value="Response_reg"/>
    <property type="match status" value="1"/>
</dbReference>
<dbReference type="Gene3D" id="3.40.50.2300">
    <property type="match status" value="1"/>
</dbReference>
<dbReference type="SUPFAM" id="SSF52172">
    <property type="entry name" value="CheY-like"/>
    <property type="match status" value="1"/>
</dbReference>
<dbReference type="InterPro" id="IPR011006">
    <property type="entry name" value="CheY-like_superfamily"/>
</dbReference>
<organism evidence="4 5">
    <name type="scientific">Chryseosolibacter indicus</name>
    <dbReference type="NCBI Taxonomy" id="2782351"/>
    <lineage>
        <taxon>Bacteria</taxon>
        <taxon>Pseudomonadati</taxon>
        <taxon>Bacteroidota</taxon>
        <taxon>Cytophagia</taxon>
        <taxon>Cytophagales</taxon>
        <taxon>Chryseotaleaceae</taxon>
        <taxon>Chryseosolibacter</taxon>
    </lineage>
</organism>
<dbReference type="InterPro" id="IPR050595">
    <property type="entry name" value="Bact_response_regulator"/>
</dbReference>
<gene>
    <name evidence="4" type="ORF">KK060_14550</name>
</gene>
<accession>A0ABS5VT26</accession>
<protein>
    <submittedName>
        <fullName evidence="4">Response regulator</fullName>
    </submittedName>
</protein>
<evidence type="ECO:0000256" key="1">
    <source>
        <dbReference type="ARBA" id="ARBA00022553"/>
    </source>
</evidence>
<comment type="caution">
    <text evidence="4">The sequence shown here is derived from an EMBL/GenBank/DDBJ whole genome shotgun (WGS) entry which is preliminary data.</text>
</comment>
<dbReference type="Proteomes" id="UP000772618">
    <property type="component" value="Unassembled WGS sequence"/>
</dbReference>
<evidence type="ECO:0000313" key="5">
    <source>
        <dbReference type="Proteomes" id="UP000772618"/>
    </source>
</evidence>
<proteinExistence type="predicted"/>
<evidence type="ECO:0000313" key="4">
    <source>
        <dbReference type="EMBL" id="MBT1704511.1"/>
    </source>
</evidence>
<keyword evidence="1 2" id="KW-0597">Phosphoprotein</keyword>
<dbReference type="InterPro" id="IPR001789">
    <property type="entry name" value="Sig_transdc_resp-reg_receiver"/>
</dbReference>
<name>A0ABS5VT26_9BACT</name>
<evidence type="ECO:0000256" key="2">
    <source>
        <dbReference type="PROSITE-ProRule" id="PRU00169"/>
    </source>
</evidence>
<dbReference type="PANTHER" id="PTHR44591">
    <property type="entry name" value="STRESS RESPONSE REGULATOR PROTEIN 1"/>
    <property type="match status" value="1"/>
</dbReference>
<feature type="domain" description="Response regulatory" evidence="3">
    <location>
        <begin position="6"/>
        <end position="129"/>
    </location>
</feature>
<sequence>MNIVGPIILVDDDHDDHEIIKSICENLGVCQYLKFFDNGFDLVSYLKTSGETPFLILCDINMPHINGMALRKLISEDAFLKRKSIPFIFFSTAATPDQVKEAYEDLTVQGFFIKGNTFQDTERRFKNILQYWSDCKHPNSIQN</sequence>
<dbReference type="PROSITE" id="PS50110">
    <property type="entry name" value="RESPONSE_REGULATORY"/>
    <property type="match status" value="1"/>
</dbReference>
<reference evidence="4 5" key="1">
    <citation type="submission" date="2021-05" db="EMBL/GenBank/DDBJ databases">
        <title>A Polyphasic approach of four new species of the genus Ohtaekwangia: Ohtaekwangia histidinii sp. nov., Ohtaekwangia cretensis sp. nov., Ohtaekwangia indiensis sp. nov., Ohtaekwangia reichenbachii sp. nov. from diverse environment.</title>
        <authorList>
            <person name="Octaviana S."/>
        </authorList>
    </citation>
    <scope>NUCLEOTIDE SEQUENCE [LARGE SCALE GENOMIC DNA]</scope>
    <source>
        <strain evidence="4 5">PWU20</strain>
    </source>
</reference>
<dbReference type="PANTHER" id="PTHR44591:SF3">
    <property type="entry name" value="RESPONSE REGULATORY DOMAIN-CONTAINING PROTEIN"/>
    <property type="match status" value="1"/>
</dbReference>
<evidence type="ECO:0000259" key="3">
    <source>
        <dbReference type="PROSITE" id="PS50110"/>
    </source>
</evidence>
<dbReference type="SMART" id="SM00448">
    <property type="entry name" value="REC"/>
    <property type="match status" value="1"/>
</dbReference>